<comment type="caution">
    <text evidence="4">The sequence shown here is derived from an EMBL/GenBank/DDBJ whole genome shotgun (WGS) entry which is preliminary data.</text>
</comment>
<dbReference type="EMBL" id="CAJNNV010004218">
    <property type="protein sequence ID" value="CAE8590336.1"/>
    <property type="molecule type" value="Genomic_DNA"/>
</dbReference>
<evidence type="ECO:0000313" key="5">
    <source>
        <dbReference type="Proteomes" id="UP000654075"/>
    </source>
</evidence>
<keyword evidence="5" id="KW-1185">Reference proteome</keyword>
<dbReference type="PANTHER" id="PTHR47936">
    <property type="entry name" value="PPR_LONG DOMAIN-CONTAINING PROTEIN"/>
    <property type="match status" value="1"/>
</dbReference>
<name>A0A813DXB8_POLGL</name>
<dbReference type="NCBIfam" id="TIGR00756">
    <property type="entry name" value="PPR"/>
    <property type="match status" value="1"/>
</dbReference>
<dbReference type="Proteomes" id="UP000654075">
    <property type="component" value="Unassembled WGS sequence"/>
</dbReference>
<feature type="repeat" description="PPR" evidence="2">
    <location>
        <begin position="54"/>
        <end position="88"/>
    </location>
</feature>
<sequence>MFFIFGCSFICNSFLHFFDTLSNCKAISACEKGGQWLAALDLLCDTATRRVELNTISYSAAISACASSGHWLAALQLLRDMEAAGVEANTITYGATITASQQGGHWMTALSLLGEMKAAKVEASTTTYNAAVTACEKGDHWVAALAVLDEMTTHAADKDVITFSSLISACEKAGSSQYNKTLTSNQTATNWCLLLLLFHLVCCWLAHYHPNPNPLASSEVPGFLGSEVPRTRTRATRTRI</sequence>
<organism evidence="4 5">
    <name type="scientific">Polarella glacialis</name>
    <name type="common">Dinoflagellate</name>
    <dbReference type="NCBI Taxonomy" id="89957"/>
    <lineage>
        <taxon>Eukaryota</taxon>
        <taxon>Sar</taxon>
        <taxon>Alveolata</taxon>
        <taxon>Dinophyceae</taxon>
        <taxon>Suessiales</taxon>
        <taxon>Suessiaceae</taxon>
        <taxon>Polarella</taxon>
    </lineage>
</organism>
<dbReference type="OrthoDB" id="185373at2759"/>
<dbReference type="Pfam" id="PF17177">
    <property type="entry name" value="PPR_long"/>
    <property type="match status" value="1"/>
</dbReference>
<accession>A0A813DXB8</accession>
<dbReference type="PROSITE" id="PS51375">
    <property type="entry name" value="PPR"/>
    <property type="match status" value="1"/>
</dbReference>
<evidence type="ECO:0000256" key="2">
    <source>
        <dbReference type="PROSITE-ProRule" id="PRU00708"/>
    </source>
</evidence>
<dbReference type="InterPro" id="IPR002885">
    <property type="entry name" value="PPR_rpt"/>
</dbReference>
<protein>
    <recommendedName>
        <fullName evidence="3">PROP1-like PPR domain-containing protein</fullName>
    </recommendedName>
</protein>
<reference evidence="4" key="1">
    <citation type="submission" date="2021-02" db="EMBL/GenBank/DDBJ databases">
        <authorList>
            <person name="Dougan E. K."/>
            <person name="Rhodes N."/>
            <person name="Thang M."/>
            <person name="Chan C."/>
        </authorList>
    </citation>
    <scope>NUCLEOTIDE SEQUENCE</scope>
</reference>
<proteinExistence type="predicted"/>
<feature type="domain" description="PROP1-like PPR" evidence="3">
    <location>
        <begin position="26"/>
        <end position="177"/>
    </location>
</feature>
<evidence type="ECO:0000259" key="3">
    <source>
        <dbReference type="Pfam" id="PF17177"/>
    </source>
</evidence>
<evidence type="ECO:0000313" key="4">
    <source>
        <dbReference type="EMBL" id="CAE8590336.1"/>
    </source>
</evidence>
<evidence type="ECO:0000256" key="1">
    <source>
        <dbReference type="ARBA" id="ARBA00022737"/>
    </source>
</evidence>
<gene>
    <name evidence="4" type="ORF">PGLA1383_LOCUS9058</name>
</gene>
<dbReference type="Gene3D" id="1.25.40.10">
    <property type="entry name" value="Tetratricopeptide repeat domain"/>
    <property type="match status" value="1"/>
</dbReference>
<dbReference type="InterPro" id="IPR011990">
    <property type="entry name" value="TPR-like_helical_dom_sf"/>
</dbReference>
<keyword evidence="1" id="KW-0677">Repeat</keyword>
<dbReference type="InterPro" id="IPR033443">
    <property type="entry name" value="PROP1-like_PPR_dom"/>
</dbReference>
<dbReference type="PANTHER" id="PTHR47936:SF1">
    <property type="entry name" value="PENTATRICOPEPTIDE REPEAT-CONTAINING PROTEIN GUN1, CHLOROPLASTIC"/>
    <property type="match status" value="1"/>
</dbReference>
<dbReference type="AlphaFoldDB" id="A0A813DXB8"/>